<dbReference type="AlphaFoldDB" id="A0A1I2ABT9"/>
<feature type="chain" id="PRO_5009302086" description="Chaperone of endosialidase" evidence="1">
    <location>
        <begin position="27"/>
        <end position="378"/>
    </location>
</feature>
<feature type="signal peptide" evidence="1">
    <location>
        <begin position="1"/>
        <end position="26"/>
    </location>
</feature>
<sequence>MRIKFSKELATSAGVAALCLAGAASAQNVINQDTTIRNSLCVGTDCANTESYGSDTFRLKENNLRINFVDTSNSGSFPARDWRIVANDQSNGGDDYLAFEDADAGRQPFRVQGNAPANALRVNSNGNVGFGTASPVLELHVADGDSPGLRLEQDASSGFAAQSWDIAGNETNFFVRDVTNGSTLPFRIQPSAPSNALYVASDGEIGMGTTTPGGALHVNAGGNHADLLLQQTTNNTTWTIRNNEDTGRLTFSAGATTPFKFSPTAAENLFRVGITADNEVDVNGNLDVSGTVTTGGPTCGSGCDAVFDAEYELPSIADHHAEMFALGYLPNVGPTEPYAPFNVSEKIGGMLNELEHAHIYISELNARISELEDKLAAQ</sequence>
<evidence type="ECO:0000313" key="2">
    <source>
        <dbReference type="EMBL" id="SFE41356.1"/>
    </source>
</evidence>
<evidence type="ECO:0000313" key="3">
    <source>
        <dbReference type="Proteomes" id="UP000325289"/>
    </source>
</evidence>
<organism evidence="2 3">
    <name type="scientific">Roseivivax sediminis</name>
    <dbReference type="NCBI Taxonomy" id="936889"/>
    <lineage>
        <taxon>Bacteria</taxon>
        <taxon>Pseudomonadati</taxon>
        <taxon>Pseudomonadota</taxon>
        <taxon>Alphaproteobacteria</taxon>
        <taxon>Rhodobacterales</taxon>
        <taxon>Roseobacteraceae</taxon>
        <taxon>Roseivivax</taxon>
    </lineage>
</organism>
<gene>
    <name evidence="2" type="ORF">SAMN04515678_109170</name>
</gene>
<proteinExistence type="predicted"/>
<protein>
    <recommendedName>
        <fullName evidence="4">Chaperone of endosialidase</fullName>
    </recommendedName>
</protein>
<evidence type="ECO:0000256" key="1">
    <source>
        <dbReference type="SAM" id="SignalP"/>
    </source>
</evidence>
<accession>A0A1I2ABT9</accession>
<dbReference type="RefSeq" id="WP_188129704.1">
    <property type="nucleotide sequence ID" value="NZ_FOMS01000009.1"/>
</dbReference>
<keyword evidence="1" id="KW-0732">Signal</keyword>
<evidence type="ECO:0008006" key="4">
    <source>
        <dbReference type="Google" id="ProtNLM"/>
    </source>
</evidence>
<keyword evidence="3" id="KW-1185">Reference proteome</keyword>
<dbReference type="Proteomes" id="UP000325289">
    <property type="component" value="Unassembled WGS sequence"/>
</dbReference>
<reference evidence="2 3" key="1">
    <citation type="submission" date="2016-10" db="EMBL/GenBank/DDBJ databases">
        <authorList>
            <person name="Varghese N."/>
            <person name="Submissions S."/>
        </authorList>
    </citation>
    <scope>NUCLEOTIDE SEQUENCE [LARGE SCALE GENOMIC DNA]</scope>
    <source>
        <strain evidence="3">YIM D21,KCTC 23444,ACCC 10710</strain>
    </source>
</reference>
<dbReference type="EMBL" id="FOMS01000009">
    <property type="protein sequence ID" value="SFE41356.1"/>
    <property type="molecule type" value="Genomic_DNA"/>
</dbReference>
<name>A0A1I2ABT9_9RHOB</name>